<organism evidence="1">
    <name type="scientific">Ixodes scapularis</name>
    <name type="common">Black-legged tick</name>
    <name type="synonym">Deer tick</name>
    <dbReference type="NCBI Taxonomy" id="6945"/>
    <lineage>
        <taxon>Eukaryota</taxon>
        <taxon>Metazoa</taxon>
        <taxon>Ecdysozoa</taxon>
        <taxon>Arthropoda</taxon>
        <taxon>Chelicerata</taxon>
        <taxon>Arachnida</taxon>
        <taxon>Acari</taxon>
        <taxon>Parasitiformes</taxon>
        <taxon>Ixodida</taxon>
        <taxon>Ixodoidea</taxon>
        <taxon>Ixodidae</taxon>
        <taxon>Ixodinae</taxon>
        <taxon>Ixodes</taxon>
    </lineage>
</organism>
<reference evidence="1" key="1">
    <citation type="submission" date="2019-04" db="EMBL/GenBank/DDBJ databases">
        <title>An insight into the mialome of Ixodes scapularis.</title>
        <authorList>
            <person name="Ribeiro J.M."/>
            <person name="Mather T.N."/>
            <person name="Karim S."/>
        </authorList>
    </citation>
    <scope>NUCLEOTIDE SEQUENCE</scope>
</reference>
<name>A0A4D5RDP7_IXOSC</name>
<dbReference type="AlphaFoldDB" id="A0A4D5RDP7"/>
<protein>
    <submittedName>
        <fullName evidence="1">Uncharacterized protein</fullName>
    </submittedName>
</protein>
<evidence type="ECO:0000313" key="1">
    <source>
        <dbReference type="EMBL" id="MOY35260.1"/>
    </source>
</evidence>
<sequence>MLAATLKRTLQRCVKALVVTFWGKALPSRWYRCGPPLVRWNSRKTARLLKSCQTSGSSTDTGSFTSLLIYSIYISAAKNGGVLCFLSVFSSCVVG</sequence>
<dbReference type="EMBL" id="GHJT01001289">
    <property type="protein sequence ID" value="MOY35260.1"/>
    <property type="molecule type" value="Transcribed_RNA"/>
</dbReference>
<accession>A0A4D5RDP7</accession>
<proteinExistence type="predicted"/>